<name>A0A3S4BH21_9MYCO</name>
<feature type="transmembrane region" description="Helical" evidence="7">
    <location>
        <begin position="66"/>
        <end position="86"/>
    </location>
</feature>
<comment type="subcellular location">
    <subcellularLocation>
        <location evidence="1">Membrane</location>
        <topology evidence="1">Multi-pass membrane protein</topology>
    </subcellularLocation>
</comment>
<evidence type="ECO:0000313" key="9">
    <source>
        <dbReference type="EMBL" id="VDM88085.1"/>
    </source>
</evidence>
<dbReference type="Proteomes" id="UP000269998">
    <property type="component" value="Chromosome"/>
</dbReference>
<dbReference type="GO" id="GO:1902600">
    <property type="term" value="P:proton transmembrane transport"/>
    <property type="evidence" value="ECO:0007669"/>
    <property type="project" value="InterPro"/>
</dbReference>
<keyword evidence="2" id="KW-0813">Transport</keyword>
<dbReference type="PANTHER" id="PTHR32468">
    <property type="entry name" value="CATION/H + ANTIPORTER"/>
    <property type="match status" value="1"/>
</dbReference>
<dbReference type="PANTHER" id="PTHR32468:SF0">
    <property type="entry name" value="K(+)_H(+) ANTIPORTER 1"/>
    <property type="match status" value="1"/>
</dbReference>
<feature type="transmembrane region" description="Helical" evidence="7">
    <location>
        <begin position="196"/>
        <end position="212"/>
    </location>
</feature>
<keyword evidence="4 7" id="KW-1133">Transmembrane helix</keyword>
<feature type="transmembrane region" description="Helical" evidence="7">
    <location>
        <begin position="248"/>
        <end position="263"/>
    </location>
</feature>
<protein>
    <submittedName>
        <fullName evidence="9">Glutathione-regulated potassium-efflux system protein KefB</fullName>
    </submittedName>
</protein>
<evidence type="ECO:0000256" key="3">
    <source>
        <dbReference type="ARBA" id="ARBA00022692"/>
    </source>
</evidence>
<dbReference type="InterPro" id="IPR006153">
    <property type="entry name" value="Cation/H_exchanger_TM"/>
</dbReference>
<feature type="transmembrane region" description="Helical" evidence="7">
    <location>
        <begin position="6"/>
        <end position="23"/>
    </location>
</feature>
<keyword evidence="3 7" id="KW-0812">Transmembrane</keyword>
<feature type="transmembrane region" description="Helical" evidence="7">
    <location>
        <begin position="98"/>
        <end position="120"/>
    </location>
</feature>
<evidence type="ECO:0000256" key="6">
    <source>
        <dbReference type="ARBA" id="ARBA00023136"/>
    </source>
</evidence>
<feature type="transmembrane region" description="Helical" evidence="7">
    <location>
        <begin position="300"/>
        <end position="322"/>
    </location>
</feature>
<dbReference type="EMBL" id="LR130759">
    <property type="protein sequence ID" value="VDM88085.1"/>
    <property type="molecule type" value="Genomic_DNA"/>
</dbReference>
<dbReference type="Gene3D" id="1.20.1530.20">
    <property type="match status" value="1"/>
</dbReference>
<evidence type="ECO:0000256" key="4">
    <source>
        <dbReference type="ARBA" id="ARBA00022989"/>
    </source>
</evidence>
<feature type="transmembrane region" description="Helical" evidence="7">
    <location>
        <begin position="165"/>
        <end position="190"/>
    </location>
</feature>
<dbReference type="KEGG" id="mbai:MB901379_01641"/>
<proteinExistence type="predicted"/>
<keyword evidence="6 7" id="KW-0472">Membrane</keyword>
<organism evidence="9 10">
    <name type="scientific">Mycobacterium basiliense</name>
    <dbReference type="NCBI Taxonomy" id="2094119"/>
    <lineage>
        <taxon>Bacteria</taxon>
        <taxon>Bacillati</taxon>
        <taxon>Actinomycetota</taxon>
        <taxon>Actinomycetes</taxon>
        <taxon>Mycobacteriales</taxon>
        <taxon>Mycobacteriaceae</taxon>
        <taxon>Mycobacterium</taxon>
    </lineage>
</organism>
<evidence type="ECO:0000256" key="2">
    <source>
        <dbReference type="ARBA" id="ARBA00022448"/>
    </source>
</evidence>
<evidence type="ECO:0000256" key="5">
    <source>
        <dbReference type="ARBA" id="ARBA00023065"/>
    </source>
</evidence>
<feature type="transmembrane region" description="Helical" evidence="7">
    <location>
        <begin position="132"/>
        <end position="153"/>
    </location>
</feature>
<dbReference type="GO" id="GO:0016020">
    <property type="term" value="C:membrane"/>
    <property type="evidence" value="ECO:0007669"/>
    <property type="project" value="UniProtKB-SubCell"/>
</dbReference>
<evidence type="ECO:0000256" key="7">
    <source>
        <dbReference type="SAM" id="Phobius"/>
    </source>
</evidence>
<keyword evidence="5" id="KW-0406">Ion transport</keyword>
<dbReference type="InterPro" id="IPR050794">
    <property type="entry name" value="CPA2_transporter"/>
</dbReference>
<feature type="domain" description="Cation/H+ exchanger transmembrane" evidence="8">
    <location>
        <begin position="17"/>
        <end position="383"/>
    </location>
</feature>
<evidence type="ECO:0000256" key="1">
    <source>
        <dbReference type="ARBA" id="ARBA00004141"/>
    </source>
</evidence>
<dbReference type="GO" id="GO:0015297">
    <property type="term" value="F:antiporter activity"/>
    <property type="evidence" value="ECO:0007669"/>
    <property type="project" value="InterPro"/>
</dbReference>
<evidence type="ECO:0000313" key="10">
    <source>
        <dbReference type="Proteomes" id="UP000269998"/>
    </source>
</evidence>
<dbReference type="AlphaFoldDB" id="A0A3S4BH21"/>
<evidence type="ECO:0000259" key="8">
    <source>
        <dbReference type="Pfam" id="PF00999"/>
    </source>
</evidence>
<dbReference type="RefSeq" id="WP_232022017.1">
    <property type="nucleotide sequence ID" value="NZ_CBCSKE010000017.1"/>
</dbReference>
<dbReference type="Pfam" id="PF00999">
    <property type="entry name" value="Na_H_Exchanger"/>
    <property type="match status" value="1"/>
</dbReference>
<feature type="transmembrane region" description="Helical" evidence="7">
    <location>
        <begin position="270"/>
        <end position="288"/>
    </location>
</feature>
<reference evidence="10" key="1">
    <citation type="submission" date="2018-02" db="EMBL/GenBank/DDBJ databases">
        <authorList>
            <person name="Seth-Smith MB H."/>
            <person name="Seth-Smith H."/>
        </authorList>
    </citation>
    <scope>NUCLEOTIDE SEQUENCE [LARGE SCALE GENOMIC DNA]</scope>
</reference>
<gene>
    <name evidence="9" type="ORF">MB901379_01641</name>
</gene>
<keyword evidence="10" id="KW-1185">Reference proteome</keyword>
<dbReference type="InterPro" id="IPR038770">
    <property type="entry name" value="Na+/solute_symporter_sf"/>
</dbReference>
<accession>A0A3S4BH21</accession>
<sequence length="408" mass="43181">MSNHQVAVLMADLALIVVLARLFGRVAERCGQPAVVGEITVGILAGPTVLDGAVSDVIFPAEVRPYLQVFAAIGVVVFMFGAGLELDRGLLNNGRRLVLTVSLFAYSLPFLLGCALAVVLLARHETVSEIGFVLFLGAAISVTAFPVLARILHDNGMLKGKLGQLGLACSAIDDLVAWCVLAIVIGIVQARIDDQWRLLLLVPLIAGLRFLVRPLLMRLPTDRAGGSLLAAVAGSLACGAMTEWIGLHYIFGAFLFGVAFPRTRPVDMNGVRAVSVLFLPAFFVVSGMRVDLDAIGGWGLAELAAIIAVAVAGKLLGTYLGARMMRMTKRDSSALAALMNARGLTEIVILTVGLELQVIDQPLYSLMVVMALVTTSMTAPLLKLTGVTSRAQHAAAEPVHSEPIKEPT</sequence>